<reference evidence="1" key="2">
    <citation type="journal article" date="2020" name="Nat. Commun.">
        <title>Large-scale genome sequencing of mycorrhizal fungi provides insights into the early evolution of symbiotic traits.</title>
        <authorList>
            <person name="Miyauchi S."/>
            <person name="Kiss E."/>
            <person name="Kuo A."/>
            <person name="Drula E."/>
            <person name="Kohler A."/>
            <person name="Sanchez-Garcia M."/>
            <person name="Morin E."/>
            <person name="Andreopoulos B."/>
            <person name="Barry K.W."/>
            <person name="Bonito G."/>
            <person name="Buee M."/>
            <person name="Carver A."/>
            <person name="Chen C."/>
            <person name="Cichocki N."/>
            <person name="Clum A."/>
            <person name="Culley D."/>
            <person name="Crous P.W."/>
            <person name="Fauchery L."/>
            <person name="Girlanda M."/>
            <person name="Hayes R.D."/>
            <person name="Keri Z."/>
            <person name="LaButti K."/>
            <person name="Lipzen A."/>
            <person name="Lombard V."/>
            <person name="Magnuson J."/>
            <person name="Maillard F."/>
            <person name="Murat C."/>
            <person name="Nolan M."/>
            <person name="Ohm R.A."/>
            <person name="Pangilinan J."/>
            <person name="Pereira M.F."/>
            <person name="Perotto S."/>
            <person name="Peter M."/>
            <person name="Pfister S."/>
            <person name="Riley R."/>
            <person name="Sitrit Y."/>
            <person name="Stielow J.B."/>
            <person name="Szollosi G."/>
            <person name="Zifcakova L."/>
            <person name="Stursova M."/>
            <person name="Spatafora J.W."/>
            <person name="Tedersoo L."/>
            <person name="Vaario L.M."/>
            <person name="Yamada A."/>
            <person name="Yan M."/>
            <person name="Wang P."/>
            <person name="Xu J."/>
            <person name="Bruns T."/>
            <person name="Baldrian P."/>
            <person name="Vilgalys R."/>
            <person name="Dunand C."/>
            <person name="Henrissat B."/>
            <person name="Grigoriev I.V."/>
            <person name="Hibbett D."/>
            <person name="Nagy L.G."/>
            <person name="Martin F.M."/>
        </authorList>
    </citation>
    <scope>NUCLEOTIDE SEQUENCE</scope>
    <source>
        <strain evidence="1">Prilba</strain>
    </source>
</reference>
<name>A0A9P5MUF2_9AGAM</name>
<organism evidence="1 2">
    <name type="scientific">Russula ochroleuca</name>
    <dbReference type="NCBI Taxonomy" id="152965"/>
    <lineage>
        <taxon>Eukaryota</taxon>
        <taxon>Fungi</taxon>
        <taxon>Dikarya</taxon>
        <taxon>Basidiomycota</taxon>
        <taxon>Agaricomycotina</taxon>
        <taxon>Agaricomycetes</taxon>
        <taxon>Russulales</taxon>
        <taxon>Russulaceae</taxon>
        <taxon>Russula</taxon>
    </lineage>
</organism>
<dbReference type="OrthoDB" id="3249359at2759"/>
<evidence type="ECO:0000313" key="2">
    <source>
        <dbReference type="Proteomes" id="UP000759537"/>
    </source>
</evidence>
<dbReference type="EMBL" id="WHVB01000010">
    <property type="protein sequence ID" value="KAF8478982.1"/>
    <property type="molecule type" value="Genomic_DNA"/>
</dbReference>
<evidence type="ECO:0000313" key="1">
    <source>
        <dbReference type="EMBL" id="KAF8478982.1"/>
    </source>
</evidence>
<accession>A0A9P5MUF2</accession>
<protein>
    <submittedName>
        <fullName evidence="1">Uncharacterized protein</fullName>
    </submittedName>
</protein>
<proteinExistence type="predicted"/>
<gene>
    <name evidence="1" type="ORF">DFH94DRAFT_693371</name>
</gene>
<dbReference type="Proteomes" id="UP000759537">
    <property type="component" value="Unassembled WGS sequence"/>
</dbReference>
<sequence>MTKFASWLLDITDPTAIGLSKAIDDAGTPIVVVPAELGTMIEDLEMLLAYLYRDSRGALQYDVKSETKKALVYGAALQPTLS</sequence>
<reference evidence="1" key="1">
    <citation type="submission" date="2019-10" db="EMBL/GenBank/DDBJ databases">
        <authorList>
            <consortium name="DOE Joint Genome Institute"/>
            <person name="Kuo A."/>
            <person name="Miyauchi S."/>
            <person name="Kiss E."/>
            <person name="Drula E."/>
            <person name="Kohler A."/>
            <person name="Sanchez-Garcia M."/>
            <person name="Andreopoulos B."/>
            <person name="Barry K.W."/>
            <person name="Bonito G."/>
            <person name="Buee M."/>
            <person name="Carver A."/>
            <person name="Chen C."/>
            <person name="Cichocki N."/>
            <person name="Clum A."/>
            <person name="Culley D."/>
            <person name="Crous P.W."/>
            <person name="Fauchery L."/>
            <person name="Girlanda M."/>
            <person name="Hayes R."/>
            <person name="Keri Z."/>
            <person name="LaButti K."/>
            <person name="Lipzen A."/>
            <person name="Lombard V."/>
            <person name="Magnuson J."/>
            <person name="Maillard F."/>
            <person name="Morin E."/>
            <person name="Murat C."/>
            <person name="Nolan M."/>
            <person name="Ohm R."/>
            <person name="Pangilinan J."/>
            <person name="Pereira M."/>
            <person name="Perotto S."/>
            <person name="Peter M."/>
            <person name="Riley R."/>
            <person name="Sitrit Y."/>
            <person name="Stielow B."/>
            <person name="Szollosi G."/>
            <person name="Zifcakova L."/>
            <person name="Stursova M."/>
            <person name="Spatafora J.W."/>
            <person name="Tedersoo L."/>
            <person name="Vaario L.-M."/>
            <person name="Yamada A."/>
            <person name="Yan M."/>
            <person name="Wang P."/>
            <person name="Xu J."/>
            <person name="Bruns T."/>
            <person name="Baldrian P."/>
            <person name="Vilgalys R."/>
            <person name="Henrissat B."/>
            <person name="Grigoriev I.V."/>
            <person name="Hibbett D."/>
            <person name="Nagy L.G."/>
            <person name="Martin F.M."/>
        </authorList>
    </citation>
    <scope>NUCLEOTIDE SEQUENCE</scope>
    <source>
        <strain evidence="1">Prilba</strain>
    </source>
</reference>
<keyword evidence="2" id="KW-1185">Reference proteome</keyword>
<dbReference type="AlphaFoldDB" id="A0A9P5MUF2"/>
<comment type="caution">
    <text evidence="1">The sequence shown here is derived from an EMBL/GenBank/DDBJ whole genome shotgun (WGS) entry which is preliminary data.</text>
</comment>